<dbReference type="Proteomes" id="UP000785679">
    <property type="component" value="Unassembled WGS sequence"/>
</dbReference>
<keyword evidence="1" id="KW-1133">Transmembrane helix</keyword>
<evidence type="ECO:0000256" key="1">
    <source>
        <dbReference type="SAM" id="Phobius"/>
    </source>
</evidence>
<keyword evidence="1" id="KW-0472">Membrane</keyword>
<evidence type="ECO:0000313" key="3">
    <source>
        <dbReference type="Proteomes" id="UP000785679"/>
    </source>
</evidence>
<evidence type="ECO:0000313" key="2">
    <source>
        <dbReference type="EMBL" id="TNV75474.1"/>
    </source>
</evidence>
<reference evidence="2" key="1">
    <citation type="submission" date="2019-06" db="EMBL/GenBank/DDBJ databases">
        <authorList>
            <person name="Zheng W."/>
        </authorList>
    </citation>
    <scope>NUCLEOTIDE SEQUENCE</scope>
    <source>
        <strain evidence="2">QDHG01</strain>
    </source>
</reference>
<name>A0A8J8NIV8_HALGN</name>
<sequence>MTSNLSKVFIQLFKIIIFILLLLTSILGMFEFLNYIGQTGGRNLSFSGVLLDFALMLFSLYFYLRGATDFQRFLSHVAIEKGLKMPFLK</sequence>
<organism evidence="2 3">
    <name type="scientific">Halteria grandinella</name>
    <dbReference type="NCBI Taxonomy" id="5974"/>
    <lineage>
        <taxon>Eukaryota</taxon>
        <taxon>Sar</taxon>
        <taxon>Alveolata</taxon>
        <taxon>Ciliophora</taxon>
        <taxon>Intramacronucleata</taxon>
        <taxon>Spirotrichea</taxon>
        <taxon>Stichotrichia</taxon>
        <taxon>Sporadotrichida</taxon>
        <taxon>Halteriidae</taxon>
        <taxon>Halteria</taxon>
    </lineage>
</organism>
<dbReference type="AlphaFoldDB" id="A0A8J8NIV8"/>
<feature type="transmembrane region" description="Helical" evidence="1">
    <location>
        <begin position="12"/>
        <end position="32"/>
    </location>
</feature>
<accession>A0A8J8NIV8</accession>
<comment type="caution">
    <text evidence="2">The sequence shown here is derived from an EMBL/GenBank/DDBJ whole genome shotgun (WGS) entry which is preliminary data.</text>
</comment>
<gene>
    <name evidence="2" type="ORF">FGO68_gene5997</name>
</gene>
<protein>
    <submittedName>
        <fullName evidence="2">Uncharacterized protein</fullName>
    </submittedName>
</protein>
<keyword evidence="3" id="KW-1185">Reference proteome</keyword>
<dbReference type="EMBL" id="RRYP01015497">
    <property type="protein sequence ID" value="TNV75474.1"/>
    <property type="molecule type" value="Genomic_DNA"/>
</dbReference>
<proteinExistence type="predicted"/>
<keyword evidence="1" id="KW-0812">Transmembrane</keyword>
<feature type="transmembrane region" description="Helical" evidence="1">
    <location>
        <begin position="44"/>
        <end position="64"/>
    </location>
</feature>